<accession>A0AAU8G2A8</accession>
<name>A0AAU8G2A8_9MICO</name>
<gene>
    <name evidence="2" type="ORF">ABRQ22_20225</name>
</gene>
<reference evidence="2" key="1">
    <citation type="submission" date="2024-06" db="EMBL/GenBank/DDBJ databases">
        <title>Complete genome sequence of the cellulolytic actinobacterium, Cellulosimicrobium ES-005.</title>
        <authorList>
            <person name="Matthews C.T."/>
            <person name="Underwood K.D."/>
            <person name="Ghanchi K.M."/>
            <person name="Fields S.D."/>
            <person name="Gardner S.G."/>
        </authorList>
    </citation>
    <scope>NUCLEOTIDE SEQUENCE</scope>
    <source>
        <strain evidence="2">ES-005</strain>
    </source>
</reference>
<evidence type="ECO:0008006" key="3">
    <source>
        <dbReference type="Google" id="ProtNLM"/>
    </source>
</evidence>
<dbReference type="EMBL" id="CP159290">
    <property type="protein sequence ID" value="XCH29859.1"/>
    <property type="molecule type" value="Genomic_DNA"/>
</dbReference>
<evidence type="ECO:0000313" key="2">
    <source>
        <dbReference type="EMBL" id="XCH29859.1"/>
    </source>
</evidence>
<sequence>METGMGRLIGRGVASALVGVLVGLVGTVAHRAHLLGVDLPGGVGLGIVLALLTVLAAGTLARAWGGMAGLLGYGVGWVVVVQLLSLEGPGGDVLVPSEPVGYVWIYGGLLVVAAVAFLPRSWFSDRPVRSALHGRPTRHDGPEDPLASR</sequence>
<feature type="transmembrane region" description="Helical" evidence="1">
    <location>
        <begin position="39"/>
        <end position="57"/>
    </location>
</feature>
<organism evidence="2">
    <name type="scientific">Cellulosimicrobium sp. ES-005</name>
    <dbReference type="NCBI Taxonomy" id="3163031"/>
    <lineage>
        <taxon>Bacteria</taxon>
        <taxon>Bacillati</taxon>
        <taxon>Actinomycetota</taxon>
        <taxon>Actinomycetes</taxon>
        <taxon>Micrococcales</taxon>
        <taxon>Promicromonosporaceae</taxon>
        <taxon>Cellulosimicrobium</taxon>
    </lineage>
</organism>
<keyword evidence="1" id="KW-1133">Transmembrane helix</keyword>
<dbReference type="AlphaFoldDB" id="A0AAU8G2A8"/>
<keyword evidence="1" id="KW-0812">Transmembrane</keyword>
<feature type="transmembrane region" description="Helical" evidence="1">
    <location>
        <begin position="12"/>
        <end position="33"/>
    </location>
</feature>
<feature type="transmembrane region" description="Helical" evidence="1">
    <location>
        <begin position="104"/>
        <end position="123"/>
    </location>
</feature>
<proteinExistence type="predicted"/>
<evidence type="ECO:0000256" key="1">
    <source>
        <dbReference type="SAM" id="Phobius"/>
    </source>
</evidence>
<feature type="transmembrane region" description="Helical" evidence="1">
    <location>
        <begin position="64"/>
        <end position="84"/>
    </location>
</feature>
<keyword evidence="1" id="KW-0472">Membrane</keyword>
<protein>
    <recommendedName>
        <fullName evidence="3">Histidinol dehydrogenase</fullName>
    </recommendedName>
</protein>
<dbReference type="RefSeq" id="WP_353707980.1">
    <property type="nucleotide sequence ID" value="NZ_CP159290.1"/>
</dbReference>